<sequence>MEHAAAHTSGAHRAVAMQPRALPFAHWLVERLAGLANGR</sequence>
<name>F0QBY9_PARA1</name>
<evidence type="ECO:0000313" key="2">
    <source>
        <dbReference type="Proteomes" id="UP000002482"/>
    </source>
</evidence>
<gene>
    <name evidence="1" type="ordered locus">Acav_4727</name>
</gene>
<proteinExistence type="predicted"/>
<evidence type="ECO:0000313" key="1">
    <source>
        <dbReference type="EMBL" id="ADX48605.1"/>
    </source>
</evidence>
<dbReference type="KEGG" id="aaa:Acav_4727"/>
<keyword evidence="2" id="KW-1185">Reference proteome</keyword>
<reference evidence="1" key="1">
    <citation type="submission" date="2011-02" db="EMBL/GenBank/DDBJ databases">
        <title>Complete sequence of Acidovorax avenae subsp. avenae ATCC 19860.</title>
        <authorList>
            <consortium name="US DOE Joint Genome Institute"/>
            <person name="Lucas S."/>
            <person name="Copeland A."/>
            <person name="Lapidus A."/>
            <person name="Cheng J.-F."/>
            <person name="Goodwin L."/>
            <person name="Pitluck S."/>
            <person name="Chertkov O."/>
            <person name="Held B."/>
            <person name="Detter J.C."/>
            <person name="Han C."/>
            <person name="Tapia R."/>
            <person name="Land M."/>
            <person name="Hauser L."/>
            <person name="Kyrpides N."/>
            <person name="Ivanova N."/>
            <person name="Ovchinnikova G."/>
            <person name="Pagani I."/>
            <person name="Gordon S."/>
            <person name="Woyke T."/>
        </authorList>
    </citation>
    <scope>NUCLEOTIDE SEQUENCE</scope>
    <source>
        <strain evidence="1">ATCC 19860</strain>
    </source>
</reference>
<dbReference type="AlphaFoldDB" id="F0QBY9"/>
<accession>F0QBY9</accession>
<dbReference type="EMBL" id="CP002521">
    <property type="protein sequence ID" value="ADX48605.1"/>
    <property type="molecule type" value="Genomic_DNA"/>
</dbReference>
<dbReference type="HOGENOM" id="CLU_3303098_0_0_4"/>
<organism evidence="1 2">
    <name type="scientific">Paracidovorax avenae (strain ATCC 19860 / DSM 7227 / CCUG 15838 / JCM 20985 / LMG 2117 / NCPPB 1011)</name>
    <name type="common">Acidovorax avenae</name>
    <dbReference type="NCBI Taxonomy" id="643561"/>
    <lineage>
        <taxon>Bacteria</taxon>
        <taxon>Pseudomonadati</taxon>
        <taxon>Pseudomonadota</taxon>
        <taxon>Betaproteobacteria</taxon>
        <taxon>Burkholderiales</taxon>
        <taxon>Comamonadaceae</taxon>
        <taxon>Paracidovorax</taxon>
    </lineage>
</organism>
<protein>
    <submittedName>
        <fullName evidence="1">Uncharacterized protein</fullName>
    </submittedName>
</protein>
<dbReference type="Proteomes" id="UP000002482">
    <property type="component" value="Chromosome"/>
</dbReference>